<organism evidence="2 3">
    <name type="scientific">Prevotella melaninogenica DNF00666</name>
    <dbReference type="NCBI Taxonomy" id="1401073"/>
    <lineage>
        <taxon>Bacteria</taxon>
        <taxon>Pseudomonadati</taxon>
        <taxon>Bacteroidota</taxon>
        <taxon>Bacteroidia</taxon>
        <taxon>Bacteroidales</taxon>
        <taxon>Prevotellaceae</taxon>
        <taxon>Prevotella</taxon>
    </lineage>
</organism>
<feature type="signal peptide" evidence="1">
    <location>
        <begin position="1"/>
        <end position="21"/>
    </location>
</feature>
<keyword evidence="1" id="KW-0732">Signal</keyword>
<sequence>MFKRSCLLSIILILAVVNTQAQERQHTRLKGYYRVYQTTNSMLSYFIDGMMEFYIPLSDTAAEASEGKKGSPFVERKFLGERRRKAPKANGDDTFVRISRPNLEWQTLLKSIDSEEYSTRNNGDVYRWADKCGKISKEKRKINGKTEVVTTLEMDELVGQPKHEIDMSQLRMYGIVARMTQYDESESYLSNNLLLASQKHQTFFAHYRGEDDDERIDVWSEFYVSDRMTITESELKRIKKEKNSVWTFSIPAVVPPLDKEVAEAWTKMIEY</sequence>
<evidence type="ECO:0000313" key="3">
    <source>
        <dbReference type="Proteomes" id="UP000029578"/>
    </source>
</evidence>
<dbReference type="EMBL" id="JRNS01000101">
    <property type="protein sequence ID" value="KGF55432.1"/>
    <property type="molecule type" value="Genomic_DNA"/>
</dbReference>
<protein>
    <submittedName>
        <fullName evidence="2">Uncharacterized protein</fullName>
    </submittedName>
</protein>
<reference evidence="2 3" key="1">
    <citation type="submission" date="2014-07" db="EMBL/GenBank/DDBJ databases">
        <authorList>
            <person name="McCorrison J."/>
            <person name="Sanka R."/>
            <person name="Torralba M."/>
            <person name="Gillis M."/>
            <person name="Haft D.H."/>
            <person name="Methe B."/>
            <person name="Sutton G."/>
            <person name="Nelson K.E."/>
        </authorList>
    </citation>
    <scope>NUCLEOTIDE SEQUENCE [LARGE SCALE GENOMIC DNA]</scope>
    <source>
        <strain evidence="2 3">DNF00666</strain>
    </source>
</reference>
<evidence type="ECO:0000313" key="2">
    <source>
        <dbReference type="EMBL" id="KGF55432.1"/>
    </source>
</evidence>
<comment type="caution">
    <text evidence="2">The sequence shown here is derived from an EMBL/GenBank/DDBJ whole genome shotgun (WGS) entry which is preliminary data.</text>
</comment>
<name>A0A096CKU7_9BACT</name>
<accession>A0A096CKU7</accession>
<feature type="chain" id="PRO_5001925367" evidence="1">
    <location>
        <begin position="22"/>
        <end position="271"/>
    </location>
</feature>
<dbReference type="AlphaFoldDB" id="A0A096CKU7"/>
<dbReference type="Proteomes" id="UP000029578">
    <property type="component" value="Unassembled WGS sequence"/>
</dbReference>
<proteinExistence type="predicted"/>
<dbReference type="RefSeq" id="WP_036861962.1">
    <property type="nucleotide sequence ID" value="NZ_JRNS01000101.1"/>
</dbReference>
<evidence type="ECO:0000256" key="1">
    <source>
        <dbReference type="SAM" id="SignalP"/>
    </source>
</evidence>
<gene>
    <name evidence="2" type="ORF">HMPREF0661_01470</name>
</gene>